<accession>A0A5J4S1Y5</accession>
<proteinExistence type="predicted"/>
<evidence type="ECO:0000313" key="1">
    <source>
        <dbReference type="EMBL" id="KAA6339450.1"/>
    </source>
</evidence>
<name>A0A5J4S1Y5_9ZZZZ</name>
<organism evidence="1">
    <name type="scientific">termite gut metagenome</name>
    <dbReference type="NCBI Taxonomy" id="433724"/>
    <lineage>
        <taxon>unclassified sequences</taxon>
        <taxon>metagenomes</taxon>
        <taxon>organismal metagenomes</taxon>
    </lineage>
</organism>
<comment type="caution">
    <text evidence="1">The sequence shown here is derived from an EMBL/GenBank/DDBJ whole genome shotgun (WGS) entry which is preliminary data.</text>
</comment>
<sequence length="319" mass="37397">MTLNKNTLYWSVYKNLEREVIELSRQIHFDDNQLSVYSVKIAELLIRCSIEIESIAKELYYQNGGITPLDDGNERDLYFDTDCIELLENKWELSEKKVFVSASTFYFDKEEHQILTPLKKANKRGKSGSDWKKAYQAVKHNRSQNLSKGNIENLIKAMGALYLLNIYYRNDHFNLGIESRKEKFDYSLGSEVFSIKSDYVAFNDISGDIDMSMNYKECVYIEKYTDDAYQGIVLSSRNDWEKQKKALIESTEFKDFISKNPNYSFKSNQFITVCREIGGDEFMRKMHQIKNDSIRLYINSPKEVILNKNTKVYPDIKNV</sequence>
<gene>
    <name evidence="1" type="ORF">EZS27_012616</name>
</gene>
<protein>
    <submittedName>
        <fullName evidence="1">Uncharacterized protein</fullName>
    </submittedName>
</protein>
<reference evidence="1" key="1">
    <citation type="submission" date="2019-03" db="EMBL/GenBank/DDBJ databases">
        <title>Single cell metagenomics reveals metabolic interactions within the superorganism composed of flagellate Streblomastix strix and complex community of Bacteroidetes bacteria on its surface.</title>
        <authorList>
            <person name="Treitli S.C."/>
            <person name="Kolisko M."/>
            <person name="Husnik F."/>
            <person name="Keeling P."/>
            <person name="Hampl V."/>
        </authorList>
    </citation>
    <scope>NUCLEOTIDE SEQUENCE</scope>
    <source>
        <strain evidence="1">STM</strain>
    </source>
</reference>
<dbReference type="EMBL" id="SNRY01000535">
    <property type="protein sequence ID" value="KAA6339450.1"/>
    <property type="molecule type" value="Genomic_DNA"/>
</dbReference>
<dbReference type="AlphaFoldDB" id="A0A5J4S1Y5"/>